<protein>
    <submittedName>
        <fullName evidence="1">Uncharacterized protein</fullName>
    </submittedName>
</protein>
<evidence type="ECO:0000313" key="1">
    <source>
        <dbReference type="EMBL" id="KAK9832747.1"/>
    </source>
</evidence>
<sequence length="413" mass="43146">MLLLSSSKRAKKKKQRKLLRLGSMPLARRALRQGWQKLEVFSDDRENSVTFADAVLDSGAAALLRAAPAVMGVRRSTLRKPGAPAKALAPRARSFMGAPSPLGNAAAASGVQVDTPPAKEHGAIDSPEGAVHGPADSAVDIARLQLLLAEKDAALAALEVRLAALEVGQGARAQLEALDAQSAHLRELVREKDCELAAARSARRRALLPMVAAAAGAAERRMAQEAQRWATKALRALHLRVMTPPPLTPPGCAEPPASTGRSPYYFSPCSFKPVSPSQVRKGRFVVLVAGYGAGGDMARPTFCLAGEALALARVESVAEGAIKLHSYAAACDRPGVLAFAPCVNARGYPLLAPHHLAGDLVAAFDALACPERGGGGCLPAEVIAEIAQRLQGRCSECGSDGTPVSAASSWRTH</sequence>
<dbReference type="AlphaFoldDB" id="A0AAW1RG06"/>
<evidence type="ECO:0000313" key="2">
    <source>
        <dbReference type="Proteomes" id="UP001445335"/>
    </source>
</evidence>
<reference evidence="1 2" key="1">
    <citation type="journal article" date="2024" name="Nat. Commun.">
        <title>Phylogenomics reveals the evolutionary origins of lichenization in chlorophyte algae.</title>
        <authorList>
            <person name="Puginier C."/>
            <person name="Libourel C."/>
            <person name="Otte J."/>
            <person name="Skaloud P."/>
            <person name="Haon M."/>
            <person name="Grisel S."/>
            <person name="Petersen M."/>
            <person name="Berrin J.G."/>
            <person name="Delaux P.M."/>
            <person name="Dal Grande F."/>
            <person name="Keller J."/>
        </authorList>
    </citation>
    <scope>NUCLEOTIDE SEQUENCE [LARGE SCALE GENOMIC DNA]</scope>
    <source>
        <strain evidence="1 2">SAG 245.80</strain>
    </source>
</reference>
<dbReference type="EMBL" id="JALJOU010000039">
    <property type="protein sequence ID" value="KAK9832747.1"/>
    <property type="molecule type" value="Genomic_DNA"/>
</dbReference>
<accession>A0AAW1RG06</accession>
<name>A0AAW1RG06_9CHLO</name>
<proteinExistence type="predicted"/>
<dbReference type="Proteomes" id="UP001445335">
    <property type="component" value="Unassembled WGS sequence"/>
</dbReference>
<gene>
    <name evidence="1" type="ORF">WJX81_007224</name>
</gene>
<keyword evidence="2" id="KW-1185">Reference proteome</keyword>
<comment type="caution">
    <text evidence="1">The sequence shown here is derived from an EMBL/GenBank/DDBJ whole genome shotgun (WGS) entry which is preliminary data.</text>
</comment>
<organism evidence="1 2">
    <name type="scientific">Elliptochloris bilobata</name>
    <dbReference type="NCBI Taxonomy" id="381761"/>
    <lineage>
        <taxon>Eukaryota</taxon>
        <taxon>Viridiplantae</taxon>
        <taxon>Chlorophyta</taxon>
        <taxon>core chlorophytes</taxon>
        <taxon>Trebouxiophyceae</taxon>
        <taxon>Trebouxiophyceae incertae sedis</taxon>
        <taxon>Elliptochloris clade</taxon>
        <taxon>Elliptochloris</taxon>
    </lineage>
</organism>